<gene>
    <name evidence="2" type="ORF">GOODEAATRI_024229</name>
</gene>
<evidence type="ECO:0000313" key="2">
    <source>
        <dbReference type="EMBL" id="MEQ2176062.1"/>
    </source>
</evidence>
<protein>
    <submittedName>
        <fullName evidence="2">Uncharacterized protein</fullName>
    </submittedName>
</protein>
<feature type="compositionally biased region" description="Pro residues" evidence="1">
    <location>
        <begin position="1"/>
        <end position="13"/>
    </location>
</feature>
<organism evidence="2 3">
    <name type="scientific">Goodea atripinnis</name>
    <dbReference type="NCBI Taxonomy" id="208336"/>
    <lineage>
        <taxon>Eukaryota</taxon>
        <taxon>Metazoa</taxon>
        <taxon>Chordata</taxon>
        <taxon>Craniata</taxon>
        <taxon>Vertebrata</taxon>
        <taxon>Euteleostomi</taxon>
        <taxon>Actinopterygii</taxon>
        <taxon>Neopterygii</taxon>
        <taxon>Teleostei</taxon>
        <taxon>Neoteleostei</taxon>
        <taxon>Acanthomorphata</taxon>
        <taxon>Ovalentaria</taxon>
        <taxon>Atherinomorphae</taxon>
        <taxon>Cyprinodontiformes</taxon>
        <taxon>Goodeidae</taxon>
        <taxon>Goodea</taxon>
    </lineage>
</organism>
<name>A0ABV0NXB4_9TELE</name>
<dbReference type="EMBL" id="JAHRIO010052658">
    <property type="protein sequence ID" value="MEQ2176062.1"/>
    <property type="molecule type" value="Genomic_DNA"/>
</dbReference>
<feature type="region of interest" description="Disordered" evidence="1">
    <location>
        <begin position="1"/>
        <end position="58"/>
    </location>
</feature>
<evidence type="ECO:0000256" key="1">
    <source>
        <dbReference type="SAM" id="MobiDB-lite"/>
    </source>
</evidence>
<accession>A0ABV0NXB4</accession>
<keyword evidence="3" id="KW-1185">Reference proteome</keyword>
<evidence type="ECO:0000313" key="3">
    <source>
        <dbReference type="Proteomes" id="UP001476798"/>
    </source>
</evidence>
<sequence>MNEPPPHPDPVPSSVPEGSQAEPPSHSVPVREGVMDGLPPLPAPVPGPVLEGSKDELPPSLVPALEEFVEDLSPLPVPVPEGCEDAPSPPADRLPVRRRPADRRINRGRPPVQLPELWICRGPFHPPWSDVCFDFVLWASGIHPLREGLCHTCLCFEFLSLCFVILPGLVLCFLSACTPRSHLFCVFP</sequence>
<reference evidence="2 3" key="1">
    <citation type="submission" date="2021-06" db="EMBL/GenBank/DDBJ databases">
        <authorList>
            <person name="Palmer J.M."/>
        </authorList>
    </citation>
    <scope>NUCLEOTIDE SEQUENCE [LARGE SCALE GENOMIC DNA]</scope>
    <source>
        <strain evidence="2 3">GA_2019</strain>
        <tissue evidence="2">Muscle</tissue>
    </source>
</reference>
<dbReference type="Proteomes" id="UP001476798">
    <property type="component" value="Unassembled WGS sequence"/>
</dbReference>
<proteinExistence type="predicted"/>
<comment type="caution">
    <text evidence="2">The sequence shown here is derived from an EMBL/GenBank/DDBJ whole genome shotgun (WGS) entry which is preliminary data.</text>
</comment>